<feature type="transmembrane region" description="Helical" evidence="1">
    <location>
        <begin position="485"/>
        <end position="507"/>
    </location>
</feature>
<dbReference type="Gene3D" id="1.20.1070.10">
    <property type="entry name" value="Rhodopsin 7-helix transmembrane proteins"/>
    <property type="match status" value="1"/>
</dbReference>
<keyword evidence="1" id="KW-0812">Transmembrane</keyword>
<comment type="caution">
    <text evidence="2">The sequence shown here is derived from an EMBL/GenBank/DDBJ whole genome shotgun (WGS) entry which is preliminary data.</text>
</comment>
<organism evidence="2 3">
    <name type="scientific">Caenorhabditis nigoni</name>
    <dbReference type="NCBI Taxonomy" id="1611254"/>
    <lineage>
        <taxon>Eukaryota</taxon>
        <taxon>Metazoa</taxon>
        <taxon>Ecdysozoa</taxon>
        <taxon>Nematoda</taxon>
        <taxon>Chromadorea</taxon>
        <taxon>Rhabditida</taxon>
        <taxon>Rhabditina</taxon>
        <taxon>Rhabditomorpha</taxon>
        <taxon>Rhabditoidea</taxon>
        <taxon>Rhabditidae</taxon>
        <taxon>Peloderinae</taxon>
        <taxon>Caenorhabditis</taxon>
    </lineage>
</organism>
<evidence type="ECO:0000256" key="1">
    <source>
        <dbReference type="SAM" id="Phobius"/>
    </source>
</evidence>
<feature type="transmembrane region" description="Helical" evidence="1">
    <location>
        <begin position="68"/>
        <end position="96"/>
    </location>
</feature>
<name>A0A2G5TA40_9PELO</name>
<proteinExistence type="predicted"/>
<protein>
    <submittedName>
        <fullName evidence="2">Uncharacterized protein</fullName>
    </submittedName>
</protein>
<dbReference type="InterPro" id="IPR019425">
    <property type="entry name" value="7TM_GPCR_serpentine_rcpt_Srt"/>
</dbReference>
<dbReference type="OrthoDB" id="5846777at2759"/>
<evidence type="ECO:0000313" key="3">
    <source>
        <dbReference type="Proteomes" id="UP000230233"/>
    </source>
</evidence>
<gene>
    <name evidence="2" type="primary">Cnig_chr_V.g17587</name>
    <name evidence="2" type="ORF">B9Z55_017587</name>
</gene>
<evidence type="ECO:0000313" key="2">
    <source>
        <dbReference type="EMBL" id="PIC24152.1"/>
    </source>
</evidence>
<keyword evidence="3" id="KW-1185">Reference proteome</keyword>
<keyword evidence="1" id="KW-1133">Transmembrane helix</keyword>
<accession>A0A2G5TA40</accession>
<feature type="transmembrane region" description="Helical" evidence="1">
    <location>
        <begin position="146"/>
        <end position="164"/>
    </location>
</feature>
<feature type="transmembrane region" description="Helical" evidence="1">
    <location>
        <begin position="553"/>
        <end position="578"/>
    </location>
</feature>
<reference evidence="3" key="1">
    <citation type="submission" date="2017-10" db="EMBL/GenBank/DDBJ databases">
        <title>Rapid genome shrinkage in a self-fertile nematode reveals novel sperm competition proteins.</title>
        <authorList>
            <person name="Yin D."/>
            <person name="Schwarz E.M."/>
            <person name="Thomas C.G."/>
            <person name="Felde R.L."/>
            <person name="Korf I.F."/>
            <person name="Cutter A.D."/>
            <person name="Schartner C.M."/>
            <person name="Ralston E.J."/>
            <person name="Meyer B.J."/>
            <person name="Haag E.S."/>
        </authorList>
    </citation>
    <scope>NUCLEOTIDE SEQUENCE [LARGE SCALE GENOMIC DNA]</scope>
    <source>
        <strain evidence="3">JU1422</strain>
    </source>
</reference>
<dbReference type="AlphaFoldDB" id="A0A2G5TA40"/>
<feature type="transmembrane region" description="Helical" evidence="1">
    <location>
        <begin position="435"/>
        <end position="458"/>
    </location>
</feature>
<dbReference type="EMBL" id="PDUG01000005">
    <property type="protein sequence ID" value="PIC24152.1"/>
    <property type="molecule type" value="Genomic_DNA"/>
</dbReference>
<dbReference type="PANTHER" id="PTHR23021:SF14">
    <property type="entry name" value="SERPENTINE RECEPTOR, CLASS T"/>
    <property type="match status" value="1"/>
</dbReference>
<feature type="transmembrane region" description="Helical" evidence="1">
    <location>
        <begin position="239"/>
        <end position="258"/>
    </location>
</feature>
<feature type="transmembrane region" description="Helical" evidence="1">
    <location>
        <begin position="200"/>
        <end position="219"/>
    </location>
</feature>
<feature type="transmembrane region" description="Helical" evidence="1">
    <location>
        <begin position="391"/>
        <end position="414"/>
    </location>
</feature>
<feature type="transmembrane region" description="Helical" evidence="1">
    <location>
        <begin position="102"/>
        <end position="125"/>
    </location>
</feature>
<feature type="transmembrane region" description="Helical" evidence="1">
    <location>
        <begin position="33"/>
        <end position="56"/>
    </location>
</feature>
<feature type="transmembrane region" description="Helical" evidence="1">
    <location>
        <begin position="324"/>
        <end position="343"/>
    </location>
</feature>
<dbReference type="STRING" id="1611254.A0A2G5TA40"/>
<dbReference type="Pfam" id="PF10321">
    <property type="entry name" value="7TM_GPCR_Srt"/>
    <property type="match status" value="2"/>
</dbReference>
<sequence>MSLFQLLTDFFELPEEYQCPDSLTNDYFVRLRLGFYFLLSGILLILLYIPCFIVMLKSKSRNPSFRVMIILAVFDIINLAVNSVSTGIFNILGASFCQYPRLIFIIGAIGNGTWMAGCAMCILLAMDRCVEINSKFFLAFLFHKKAFRVVLAVVGIYWMYSVWFTKPLLFSARYSSWFFDPKVNRDPNIYRNVPHTINNLVVSASTTGLYIYMCVFLLYKKGKSTNSMWMSRNKNQVILQAVIICSFHALAAYIYVYMQFFYSPPLLIILGQLTWQWSNGCFCVVYLTINKSIRSSVKKMLLSYRFPNPQVGVISKTSSMPKEIALITGNVHILYVLCLIAMLKRELIRHPAYKVMVCLALFDIPSIFIACIFTGYFGYSGIYFCDYPRLIFVLGSFGFGLWMGCTFSCSALALCRISGVNTNLEISWIFRSPCIYFLIVSIFALPSYGIFFTEPLIFRTEYMSWFFDPGTGLVDSSNYHNISQVINNAAESVITTILYAYLVFYIIRNRTNVILSAHDVRVQRQVILQAAIICFFHSLASIIYTYMQFFYSPAWLLIFAQISWHICTGFVTIVYLTLNPTIRSEVVKLICPKKLQGANQVYHFSDAVRTRS</sequence>
<dbReference type="PANTHER" id="PTHR23021">
    <property type="entry name" value="SERPENTINE RECEPTOR, CLASS T"/>
    <property type="match status" value="1"/>
</dbReference>
<feature type="transmembrane region" description="Helical" evidence="1">
    <location>
        <begin position="355"/>
        <end position="379"/>
    </location>
</feature>
<feature type="transmembrane region" description="Helical" evidence="1">
    <location>
        <begin position="527"/>
        <end position="547"/>
    </location>
</feature>
<dbReference type="Proteomes" id="UP000230233">
    <property type="component" value="Chromosome V"/>
</dbReference>
<dbReference type="SUPFAM" id="SSF81321">
    <property type="entry name" value="Family A G protein-coupled receptor-like"/>
    <property type="match status" value="2"/>
</dbReference>
<keyword evidence="1" id="KW-0472">Membrane</keyword>